<dbReference type="AlphaFoldDB" id="A0AA46BPV8"/>
<dbReference type="Proteomes" id="UP000254118">
    <property type="component" value="Unassembled WGS sequence"/>
</dbReference>
<protein>
    <submittedName>
        <fullName evidence="2">6-phosphogluconolactonase</fullName>
        <ecNumber evidence="2">3.1.1.31</ecNumber>
    </submittedName>
</protein>
<evidence type="ECO:0000313" key="2">
    <source>
        <dbReference type="EMBL" id="STD14363.1"/>
    </source>
</evidence>
<dbReference type="GO" id="GO:0017057">
    <property type="term" value="F:6-phosphogluconolactonase activity"/>
    <property type="evidence" value="ECO:0007669"/>
    <property type="project" value="UniProtKB-EC"/>
</dbReference>
<dbReference type="GO" id="GO:0005829">
    <property type="term" value="C:cytosol"/>
    <property type="evidence" value="ECO:0007669"/>
    <property type="project" value="TreeGrafter"/>
</dbReference>
<dbReference type="Gene3D" id="2.130.10.10">
    <property type="entry name" value="YVTN repeat-like/Quinoprotein amine dehydrogenase"/>
    <property type="match status" value="1"/>
</dbReference>
<dbReference type="InterPro" id="IPR019405">
    <property type="entry name" value="Lactonase_7-beta_prop"/>
</dbReference>
<reference evidence="2 3" key="1">
    <citation type="submission" date="2018-06" db="EMBL/GenBank/DDBJ databases">
        <authorList>
            <consortium name="Pathogen Informatics"/>
            <person name="Doyle S."/>
        </authorList>
    </citation>
    <scope>NUCLEOTIDE SEQUENCE [LARGE SCALE GENOMIC DNA]</scope>
    <source>
        <strain evidence="2 3">NCTC7915</strain>
    </source>
</reference>
<comment type="caution">
    <text evidence="2">The sequence shown here is derived from an EMBL/GenBank/DDBJ whole genome shotgun (WGS) entry which is preliminary data.</text>
</comment>
<dbReference type="SUPFAM" id="SSF50974">
    <property type="entry name" value="Nitrous oxide reductase, N-terminal domain"/>
    <property type="match status" value="1"/>
</dbReference>
<name>A0AA46BPV8_9MICO</name>
<organism evidence="2 3">
    <name type="scientific">Dermatophilus congolensis</name>
    <dbReference type="NCBI Taxonomy" id="1863"/>
    <lineage>
        <taxon>Bacteria</taxon>
        <taxon>Bacillati</taxon>
        <taxon>Actinomycetota</taxon>
        <taxon>Actinomycetes</taxon>
        <taxon>Micrococcales</taxon>
        <taxon>Dermatophilaceae</taxon>
        <taxon>Dermatophilus</taxon>
    </lineage>
</organism>
<dbReference type="EMBL" id="UFYA01000001">
    <property type="protein sequence ID" value="STD14363.1"/>
    <property type="molecule type" value="Genomic_DNA"/>
</dbReference>
<gene>
    <name evidence="2" type="primary">pgl</name>
    <name evidence="2" type="ORF">NCTC7915_02090</name>
</gene>
<evidence type="ECO:0000256" key="1">
    <source>
        <dbReference type="ARBA" id="ARBA00005564"/>
    </source>
</evidence>
<evidence type="ECO:0000313" key="3">
    <source>
        <dbReference type="Proteomes" id="UP000254118"/>
    </source>
</evidence>
<sequence>MTYLVLTANAGDGTISTLRLTPREDGSAAAMDVLATSPGGKGNSTIAVDARRDLVYTTYKPATDKDQAGIAVLELDRSCGALTELHRFDVDASLAYLDLSDDGEFLVGASYHGGFGAVWRVRDGVIGEQTSRVEFANVHCSRVVGDRVYFVALGDDLVAQYQLLPNGSLVALGGETVVLPFGSGPRHLVVDGDNAYVVTEFSGEVMRLSVGVDGALSPGEAMLQVRPDSGLRHSRFGADPLAEGLVWGADVHIAGSWLLASERNASTLAVISRDEQGVLGQVVDIVTTEKQPRGFGVTPDGQFVVAVGEKSTTARLYRVSEEGSLLDIGSAQVGAGANWVSFIEA</sequence>
<accession>A0AA46BPV8</accession>
<proteinExistence type="inferred from homology"/>
<dbReference type="InterPro" id="IPR050282">
    <property type="entry name" value="Cycloisomerase_2"/>
</dbReference>
<dbReference type="RefSeq" id="WP_115031836.1">
    <property type="nucleotide sequence ID" value="NZ_UFYA01000001.1"/>
</dbReference>
<dbReference type="Pfam" id="PF10282">
    <property type="entry name" value="Lactonase"/>
    <property type="match status" value="1"/>
</dbReference>
<dbReference type="EC" id="3.1.1.31" evidence="2"/>
<dbReference type="InterPro" id="IPR015943">
    <property type="entry name" value="WD40/YVTN_repeat-like_dom_sf"/>
</dbReference>
<comment type="similarity">
    <text evidence="1">Belongs to the cycloisomerase 2 family.</text>
</comment>
<dbReference type="PANTHER" id="PTHR30344:SF1">
    <property type="entry name" value="6-PHOSPHOGLUCONOLACTONASE"/>
    <property type="match status" value="1"/>
</dbReference>
<keyword evidence="2" id="KW-0378">Hydrolase</keyword>
<dbReference type="InterPro" id="IPR011045">
    <property type="entry name" value="N2O_reductase_N"/>
</dbReference>
<dbReference type="PANTHER" id="PTHR30344">
    <property type="entry name" value="6-PHOSPHOGLUCONOLACTONASE-RELATED"/>
    <property type="match status" value="1"/>
</dbReference>